<dbReference type="AlphaFoldDB" id="A0A366FU26"/>
<dbReference type="EMBL" id="QNRK01000001">
    <property type="protein sequence ID" value="RBP18183.1"/>
    <property type="molecule type" value="Genomic_DNA"/>
</dbReference>
<evidence type="ECO:0000313" key="2">
    <source>
        <dbReference type="EMBL" id="RBP18183.1"/>
    </source>
</evidence>
<organism evidence="2 3">
    <name type="scientific">Roseiarcus fermentans</name>
    <dbReference type="NCBI Taxonomy" id="1473586"/>
    <lineage>
        <taxon>Bacteria</taxon>
        <taxon>Pseudomonadati</taxon>
        <taxon>Pseudomonadota</taxon>
        <taxon>Alphaproteobacteria</taxon>
        <taxon>Hyphomicrobiales</taxon>
        <taxon>Roseiarcaceae</taxon>
        <taxon>Roseiarcus</taxon>
    </lineage>
</organism>
<dbReference type="OrthoDB" id="9256089at2"/>
<evidence type="ECO:0000256" key="1">
    <source>
        <dbReference type="SAM" id="Phobius"/>
    </source>
</evidence>
<name>A0A366FU26_9HYPH</name>
<protein>
    <recommendedName>
        <fullName evidence="4">DoxX-like protein</fullName>
    </recommendedName>
</protein>
<dbReference type="Proteomes" id="UP000253529">
    <property type="component" value="Unassembled WGS sequence"/>
</dbReference>
<dbReference type="RefSeq" id="WP_113887250.1">
    <property type="nucleotide sequence ID" value="NZ_QNRK01000001.1"/>
</dbReference>
<proteinExistence type="predicted"/>
<keyword evidence="1" id="KW-0812">Transmembrane</keyword>
<evidence type="ECO:0008006" key="4">
    <source>
        <dbReference type="Google" id="ProtNLM"/>
    </source>
</evidence>
<keyword evidence="1" id="KW-1133">Transmembrane helix</keyword>
<evidence type="ECO:0000313" key="3">
    <source>
        <dbReference type="Proteomes" id="UP000253529"/>
    </source>
</evidence>
<comment type="caution">
    <text evidence="2">The sequence shown here is derived from an EMBL/GenBank/DDBJ whole genome shotgun (WGS) entry which is preliminary data.</text>
</comment>
<reference evidence="2 3" key="1">
    <citation type="submission" date="2018-06" db="EMBL/GenBank/DDBJ databases">
        <title>Genomic Encyclopedia of Type Strains, Phase IV (KMG-IV): sequencing the most valuable type-strain genomes for metagenomic binning, comparative biology and taxonomic classification.</title>
        <authorList>
            <person name="Goeker M."/>
        </authorList>
    </citation>
    <scope>NUCLEOTIDE SEQUENCE [LARGE SCALE GENOMIC DNA]</scope>
    <source>
        <strain evidence="2 3">DSM 24875</strain>
    </source>
</reference>
<feature type="transmembrane region" description="Helical" evidence="1">
    <location>
        <begin position="116"/>
        <end position="136"/>
    </location>
</feature>
<keyword evidence="3" id="KW-1185">Reference proteome</keyword>
<gene>
    <name evidence="2" type="ORF">DFR50_101127</name>
</gene>
<feature type="transmembrane region" description="Helical" evidence="1">
    <location>
        <begin position="82"/>
        <end position="104"/>
    </location>
</feature>
<feature type="transmembrane region" description="Helical" evidence="1">
    <location>
        <begin position="50"/>
        <end position="75"/>
    </location>
</feature>
<sequence length="137" mass="13968">MAAMGLMALAVAALLGVAMGMKYLTTPAFMPYHAAVVGKTWAEIDPLMQAIVLGMLRVVAGGFLALGVAIGWLTLALAQGAAWAPWAILTTAAAGLGPALYVSLKLRSVRPEAKTPVVPTVAAIVLIVVGTALARFG</sequence>
<keyword evidence="1" id="KW-0472">Membrane</keyword>
<accession>A0A366FU26</accession>